<dbReference type="SUPFAM" id="SSF51735">
    <property type="entry name" value="NAD(P)-binding Rossmann-fold domains"/>
    <property type="match status" value="1"/>
</dbReference>
<feature type="modified residue" description="O-(pantetheine 4'-phosphoryl)serine" evidence="7">
    <location>
        <position position="75"/>
    </location>
</feature>
<dbReference type="Proteomes" id="UP001145021">
    <property type="component" value="Unassembled WGS sequence"/>
</dbReference>
<dbReference type="SUPFAM" id="SSF53901">
    <property type="entry name" value="Thiolase-like"/>
    <property type="match status" value="2"/>
</dbReference>
<dbReference type="GO" id="GO:0005835">
    <property type="term" value="C:fatty acid synthase complex"/>
    <property type="evidence" value="ECO:0007669"/>
    <property type="project" value="InterPro"/>
</dbReference>
<dbReference type="Pfam" id="PF18314">
    <property type="entry name" value="FAS_I_H"/>
    <property type="match status" value="1"/>
</dbReference>
<keyword evidence="10" id="KW-1185">Reference proteome</keyword>
<dbReference type="PROSITE" id="PS00606">
    <property type="entry name" value="KS3_1"/>
    <property type="match status" value="1"/>
</dbReference>
<dbReference type="Gene3D" id="6.10.140.1410">
    <property type="match status" value="1"/>
</dbReference>
<accession>A0A9W7XK06</accession>
<evidence type="ECO:0000256" key="3">
    <source>
        <dbReference type="ARBA" id="ARBA00022450"/>
    </source>
</evidence>
<dbReference type="Gene3D" id="3.30.70.2490">
    <property type="match status" value="1"/>
</dbReference>
<dbReference type="InterPro" id="IPR020841">
    <property type="entry name" value="PKS_Beta-ketoAc_synthase_dom"/>
</dbReference>
<dbReference type="PANTHER" id="PTHR10982:SF21">
    <property type="entry name" value="FATTY ACID SYNTHASE SUBUNIT BETA"/>
    <property type="match status" value="1"/>
</dbReference>
<dbReference type="GO" id="GO:0042759">
    <property type="term" value="P:long-chain fatty acid biosynthetic process"/>
    <property type="evidence" value="ECO:0007669"/>
    <property type="project" value="InterPro"/>
</dbReference>
<name>A0A9W7XK06_9FUNG</name>
<keyword evidence="9" id="KW-0012">Acyltransferase</keyword>
<dbReference type="InterPro" id="IPR026025">
    <property type="entry name" value="FAS_alpha_yeast"/>
</dbReference>
<evidence type="ECO:0000259" key="8">
    <source>
        <dbReference type="PROSITE" id="PS52004"/>
    </source>
</evidence>
<keyword evidence="4" id="KW-0597">Phosphoprotein</keyword>
<evidence type="ECO:0000256" key="4">
    <source>
        <dbReference type="ARBA" id="ARBA00022553"/>
    </source>
</evidence>
<comment type="similarity">
    <text evidence="1">Belongs to the thiolase-like superfamily. Fungal fatty acid synthetase subunit alpha family.</text>
</comment>
<dbReference type="PIRSF" id="PIRSF000454">
    <property type="entry name" value="FAS_yeast_alpha"/>
    <property type="match status" value="1"/>
</dbReference>
<dbReference type="InterPro" id="IPR040899">
    <property type="entry name" value="Fas_alpha_ACP"/>
</dbReference>
<dbReference type="GO" id="GO:0004316">
    <property type="term" value="F:3-oxoacyl-[acyl-carrier-protein] reductase (NADPH) activity"/>
    <property type="evidence" value="ECO:0007669"/>
    <property type="project" value="InterPro"/>
</dbReference>
<dbReference type="InterPro" id="IPR041550">
    <property type="entry name" value="FASI_helical"/>
</dbReference>
<dbReference type="Pfam" id="PF02801">
    <property type="entry name" value="Ketoacyl-synt_C"/>
    <property type="match status" value="1"/>
</dbReference>
<dbReference type="PANTHER" id="PTHR10982">
    <property type="entry name" value="MALONYL COA-ACYL CARRIER PROTEIN TRANSACYLASE"/>
    <property type="match status" value="1"/>
</dbReference>
<dbReference type="InterPro" id="IPR016039">
    <property type="entry name" value="Thiolase-like"/>
</dbReference>
<reference evidence="9" key="1">
    <citation type="submission" date="2022-07" db="EMBL/GenBank/DDBJ databases">
        <title>Phylogenomic reconstructions and comparative analyses of Kickxellomycotina fungi.</title>
        <authorList>
            <person name="Reynolds N.K."/>
            <person name="Stajich J.E."/>
            <person name="Barry K."/>
            <person name="Grigoriev I.V."/>
            <person name="Crous P."/>
            <person name="Smith M.E."/>
        </authorList>
    </citation>
    <scope>NUCLEOTIDE SEQUENCE</scope>
    <source>
        <strain evidence="9">NBRC 105413</strain>
    </source>
</reference>
<dbReference type="InterPro" id="IPR050830">
    <property type="entry name" value="Fungal_FAS"/>
</dbReference>
<keyword evidence="5 9" id="KW-0808">Transferase</keyword>
<dbReference type="EC" id="2.3.1.41" evidence="2"/>
<gene>
    <name evidence="9" type="primary">fas2_1</name>
    <name evidence="9" type="ORF">LPJ64_002224</name>
</gene>
<dbReference type="GO" id="GO:0004315">
    <property type="term" value="F:3-oxoacyl-[acyl-carrier-protein] synthase activity"/>
    <property type="evidence" value="ECO:0007669"/>
    <property type="project" value="UniProtKB-EC"/>
</dbReference>
<proteinExistence type="inferred from homology"/>
<dbReference type="Pfam" id="PF18325">
    <property type="entry name" value="Fas_alpha_ACP"/>
    <property type="match status" value="1"/>
</dbReference>
<keyword evidence="3 7" id="KW-0596">Phosphopantetheine</keyword>
<dbReference type="GO" id="GO:0004312">
    <property type="term" value="F:fatty acid synthase activity"/>
    <property type="evidence" value="ECO:0007669"/>
    <property type="project" value="InterPro"/>
</dbReference>
<evidence type="ECO:0000313" key="9">
    <source>
        <dbReference type="EMBL" id="KAJ1646293.1"/>
    </source>
</evidence>
<dbReference type="InterPro" id="IPR014030">
    <property type="entry name" value="Ketoacyl_synth_N"/>
</dbReference>
<dbReference type="InterPro" id="IPR047224">
    <property type="entry name" value="FAS_alpha_su_C"/>
</dbReference>
<evidence type="ECO:0000256" key="5">
    <source>
        <dbReference type="ARBA" id="ARBA00022679"/>
    </source>
</evidence>
<dbReference type="PROSITE" id="PS52004">
    <property type="entry name" value="KS3_2"/>
    <property type="match status" value="1"/>
</dbReference>
<sequence length="1517" mass="167292">RRRRQQAWAKEFLVPPSPSPLLPVSASASASASSVEDVPLLAIDVLRAVIAQKTRRQLSQVPATSSLRELTGGKSTLLNEILGDLLKEFSISPGQQIPDRIDEITLAEICSGLNLSRPLEGLGKHTGAQVARLFSAKMPGSVTISSAKRSLSSTYGLGRAHQQDAALLVALTMEPETRLESKEDANSWLALVVQEYAQTHGISLINNEQLKESDGRSATDSAVVINSVEFDLMQSKLRRVAEQQIDIYSQYLQQDDDTNSSVTLAEPTETEAVQRLDGITAEMGQEFIDGIRPLFDARKARRFDSYWNWARQDAVAWIEGVKTSNEQPDWTNEDTKRRLLQLQNRADPQLVKLLEAMVTVAENERQDSQAAILARKLRDECKEAVKHDHLFPVYRELSSTSKPVTEISTTGKLIYREITPRPGEPTMSDFVQNISAKSNDFTPLVHLRRCQQGHTWEYSQEMSMPFYASLRSQCTQGVSYTGTTAIITGCSPGSIGMQVLQALLSGGSFVVATTSSYEKSIGFYEDVYRKYGSRGAQLLVVPFNQASAQDTGNLVSYVIDTLGRNPDYVLPFAALSDYSCDVTRLGARSELTLRLLMTNVLRMLGEIKRIKQTKQWHAQPTLAIIPLSPNHGDLGFDGLYGESKAALETVFNRWRSEEWASLVSVAGAIIGWTRGTGLMAPNNLAAPYIEQRSHGGRTFSTSEMGFTIMGLLHPDLLAMAQDAPLWADLNGGLQRIQDVCSTMNGIRGELALESSRRKNIAMSYMADFVATAGHDAGDVHRQYGVEPLFNHQQQFATPPSFEQIESLHRDLHGMVNLDKVVVVAGYGEVGPYGSAETRWEMEAFGEFSLEGCVELAWVMGLIKHAGPGGSGWIDSTTGEPIPDHEIKRRYEPQILEHTGIRLLEAEHMWDVADPAVIPIMRELQIQHDLPPFEATMDEAQQFKLHSGQKVDIWENPDGSWSVRFRRGAVLMVPKALRFDRLVGAQLPSGWSPERYGIPSDIVQQVDLVTCYAIIATAEALVRAGVTDPYELYAYFHVSQVGTTLGSGAGGVHSIRDLYRKRMQDKPVQSDLLQETFANSMAAWINMLLLSSSGPIKPPMGGCATALLSIDVAADTIRQGNARVMVAGAFEGCVDQGSYEFAQMGATCSSEQEMLMGRKPREMSRPATHSRTGFVESQGAGVVILMSASAAIEFGAPIYAIIGHTATATDKQGFSLPAPGLGLVTSARQQTPNDKVAQKRLLDVGFRRKQLQMELRLIDTWAQEAMSAESPGDYYSLIEEQAKSRRCAARDTWGQDFYRHNPHVSPLQGALAAWGLTADDLTLASLHGTATYANDLNEATVLDTQLRQLGRTPGLPVPAVCQKWLTGHPKGPAAAWTLNGAIQAMRTGLVPGNRNADNIDGELMREYVFYPCRTFRVPMVKAALIKSYGFGQVGAEMLVVHPHFLFAALSKEQLHEYAERCKGREKRAYRYWQGVFAEKHTLVLTKKMPPYTVEQEMAVLADSSARAKYDPATDSYHF</sequence>
<feature type="non-terminal residue" evidence="9">
    <location>
        <position position="1"/>
    </location>
</feature>
<dbReference type="InterPro" id="IPR014031">
    <property type="entry name" value="Ketoacyl_synth_C"/>
</dbReference>
<dbReference type="InterPro" id="IPR036291">
    <property type="entry name" value="NAD(P)-bd_dom_sf"/>
</dbReference>
<dbReference type="Gene3D" id="3.40.47.10">
    <property type="match status" value="1"/>
</dbReference>
<dbReference type="EMBL" id="JANBOH010000067">
    <property type="protein sequence ID" value="KAJ1646293.1"/>
    <property type="molecule type" value="Genomic_DNA"/>
</dbReference>
<dbReference type="GO" id="GO:0008897">
    <property type="term" value="F:holo-[acyl-carrier-protein] synthase activity"/>
    <property type="evidence" value="ECO:0007669"/>
    <property type="project" value="InterPro"/>
</dbReference>
<evidence type="ECO:0000256" key="1">
    <source>
        <dbReference type="ARBA" id="ARBA00007485"/>
    </source>
</evidence>
<organism evidence="9 10">
    <name type="scientific">Coemansia asiatica</name>
    <dbReference type="NCBI Taxonomy" id="1052880"/>
    <lineage>
        <taxon>Eukaryota</taxon>
        <taxon>Fungi</taxon>
        <taxon>Fungi incertae sedis</taxon>
        <taxon>Zoopagomycota</taxon>
        <taxon>Kickxellomycotina</taxon>
        <taxon>Kickxellomycetes</taxon>
        <taxon>Kickxellales</taxon>
        <taxon>Kickxellaceae</taxon>
        <taxon>Coemansia</taxon>
    </lineage>
</organism>
<feature type="active site" description="For beta-ketoacyl synthase activity" evidence="6">
    <location>
        <position position="1102"/>
    </location>
</feature>
<evidence type="ECO:0000313" key="10">
    <source>
        <dbReference type="Proteomes" id="UP001145021"/>
    </source>
</evidence>
<evidence type="ECO:0000256" key="2">
    <source>
        <dbReference type="ARBA" id="ARBA00013191"/>
    </source>
</evidence>
<protein>
    <recommendedName>
        <fullName evidence="2">beta-ketoacyl-[acyl-carrier-protein] synthase I</fullName>
        <ecNumber evidence="2">2.3.1.41</ecNumber>
    </recommendedName>
</protein>
<dbReference type="Pfam" id="PF00109">
    <property type="entry name" value="ketoacyl-synt"/>
    <property type="match status" value="1"/>
</dbReference>
<dbReference type="Gene3D" id="3.40.50.720">
    <property type="entry name" value="NAD(P)-binding Rossmann-like Domain"/>
    <property type="match status" value="2"/>
</dbReference>
<comment type="caution">
    <text evidence="9">The sequence shown here is derived from an EMBL/GenBank/DDBJ whole genome shotgun (WGS) entry which is preliminary data.</text>
</comment>
<dbReference type="InterPro" id="IPR018201">
    <property type="entry name" value="Ketoacyl_synth_AS"/>
</dbReference>
<feature type="domain" description="Ketosynthase family 3 (KS3)" evidence="8">
    <location>
        <begin position="920"/>
        <end position="1440"/>
    </location>
</feature>
<evidence type="ECO:0000256" key="7">
    <source>
        <dbReference type="PIRSR" id="PIRSR000454-4"/>
    </source>
</evidence>
<dbReference type="CDD" id="cd00828">
    <property type="entry name" value="elong_cond_enzymes"/>
    <property type="match status" value="1"/>
</dbReference>
<evidence type="ECO:0000256" key="6">
    <source>
        <dbReference type="PIRSR" id="PIRSR000454-1"/>
    </source>
</evidence>